<name>A0AAD2G3W8_9STRA</name>
<feature type="region of interest" description="Disordered" evidence="1">
    <location>
        <begin position="1"/>
        <end position="135"/>
    </location>
</feature>
<dbReference type="EMBL" id="CAKOGP040002091">
    <property type="protein sequence ID" value="CAJ1961913.1"/>
    <property type="molecule type" value="Genomic_DNA"/>
</dbReference>
<feature type="region of interest" description="Disordered" evidence="1">
    <location>
        <begin position="393"/>
        <end position="522"/>
    </location>
</feature>
<feature type="compositionally biased region" description="Basic and acidic residues" evidence="1">
    <location>
        <begin position="8"/>
        <end position="22"/>
    </location>
</feature>
<dbReference type="AlphaFoldDB" id="A0AAD2G3W8"/>
<dbReference type="Proteomes" id="UP001295423">
    <property type="component" value="Unassembled WGS sequence"/>
</dbReference>
<evidence type="ECO:0000313" key="2">
    <source>
        <dbReference type="EMBL" id="CAJ1961913.1"/>
    </source>
</evidence>
<feature type="compositionally biased region" description="Basic and acidic residues" evidence="1">
    <location>
        <begin position="202"/>
        <end position="211"/>
    </location>
</feature>
<proteinExistence type="predicted"/>
<comment type="caution">
    <text evidence="2">The sequence shown here is derived from an EMBL/GenBank/DDBJ whole genome shotgun (WGS) entry which is preliminary data.</text>
</comment>
<evidence type="ECO:0000313" key="3">
    <source>
        <dbReference type="Proteomes" id="UP001295423"/>
    </source>
</evidence>
<accession>A0AAD2G3W8</accession>
<feature type="compositionally biased region" description="Gly residues" evidence="1">
    <location>
        <begin position="410"/>
        <end position="420"/>
    </location>
</feature>
<feature type="compositionally biased region" description="Low complexity" evidence="1">
    <location>
        <begin position="23"/>
        <end position="33"/>
    </location>
</feature>
<protein>
    <submittedName>
        <fullName evidence="2">Uncharacterized protein</fullName>
    </submittedName>
</protein>
<sequence length="522" mass="56854">MSADEEDTAKPEHTEEEPKQEPAAEAPIAAEQPGTEGSNGPMSSSPEGAEHPSPNSEQPVEGEMGNHAMPEGGVAAPVSEQHEHMPPPESEEHQAQATTPNHPRYPYPPEGYYPPGYPPPHPSADGGHGYPREAYPGGPPPYGVPPHMGGYPMYSYHQPPMYPHYPGYPPPPMYGYPPPEGYPDQQGVGVNPYAQQIDDVHGEDKGEDKKAHNPVMPSALGSASRLKTYIKPRPPSSQDVLDRRSRKNAQSRARASKLRERIAIIETKPASERTEEEKAIFATFEARRQRKNDRSRERALEKKEEIDRILAKPEKRRTKIEKQFLEGALNAKKRKNEGDRLRRQRLKELGLSSKTTGLKPGISARGPIGIYRGGMPPHPHYGPQMGEIPMSPMPPMGGHHHHHQQSPGGFAAGSPGGMMPGMGFASPQHPRRSEAGVLETPGRQPGPGHLPYIPPSQSYDGQPHQGGGSRVEQRRHADGSMSISIGGEGGGPQYPPEGEQGTDLNDMLLYNDQEGGESAKDV</sequence>
<feature type="compositionally biased region" description="Basic and acidic residues" evidence="1">
    <location>
        <begin position="80"/>
        <end position="94"/>
    </location>
</feature>
<feature type="compositionally biased region" description="Pro residues" evidence="1">
    <location>
        <begin position="103"/>
        <end position="122"/>
    </location>
</feature>
<feature type="compositionally biased region" description="Polar residues" evidence="1">
    <location>
        <begin position="35"/>
        <end position="46"/>
    </location>
</feature>
<feature type="region of interest" description="Disordered" evidence="1">
    <location>
        <begin position="202"/>
        <end position="255"/>
    </location>
</feature>
<gene>
    <name evidence="2" type="ORF">CYCCA115_LOCUS19436</name>
</gene>
<organism evidence="2 3">
    <name type="scientific">Cylindrotheca closterium</name>
    <dbReference type="NCBI Taxonomy" id="2856"/>
    <lineage>
        <taxon>Eukaryota</taxon>
        <taxon>Sar</taxon>
        <taxon>Stramenopiles</taxon>
        <taxon>Ochrophyta</taxon>
        <taxon>Bacillariophyta</taxon>
        <taxon>Bacillariophyceae</taxon>
        <taxon>Bacillariophycidae</taxon>
        <taxon>Bacillariales</taxon>
        <taxon>Bacillariaceae</taxon>
        <taxon>Cylindrotheca</taxon>
    </lineage>
</organism>
<evidence type="ECO:0000256" key="1">
    <source>
        <dbReference type="SAM" id="MobiDB-lite"/>
    </source>
</evidence>
<reference evidence="2" key="1">
    <citation type="submission" date="2023-08" db="EMBL/GenBank/DDBJ databases">
        <authorList>
            <person name="Audoor S."/>
            <person name="Bilcke G."/>
        </authorList>
    </citation>
    <scope>NUCLEOTIDE SEQUENCE</scope>
</reference>
<keyword evidence="3" id="KW-1185">Reference proteome</keyword>